<dbReference type="EMBL" id="JANPWB010000015">
    <property type="protein sequence ID" value="KAJ1089504.1"/>
    <property type="molecule type" value="Genomic_DNA"/>
</dbReference>
<gene>
    <name evidence="1" type="ORF">NDU88_002655</name>
</gene>
<evidence type="ECO:0000313" key="1">
    <source>
        <dbReference type="EMBL" id="KAJ1089504.1"/>
    </source>
</evidence>
<sequence length="160" mass="17410">MRRKQLGSARRVEKASHATVRSPAALVAISQPSSAMLRVVSPAPGVDSPVAFPAASFLSCGAGVASFSQPRSDSRRSFLRTVRARVQACDEEVDGLDPNDLREYCSARAGNCHDVRFTAAEEASVLHCYQCMRRQSLITLQGWRGEQLNKSRPETHHGSA</sequence>
<reference evidence="1" key="1">
    <citation type="journal article" date="2022" name="bioRxiv">
        <title>Sequencing and chromosome-scale assembly of the giantPleurodeles waltlgenome.</title>
        <authorList>
            <person name="Brown T."/>
            <person name="Elewa A."/>
            <person name="Iarovenko S."/>
            <person name="Subramanian E."/>
            <person name="Araus A.J."/>
            <person name="Petzold A."/>
            <person name="Susuki M."/>
            <person name="Suzuki K.-i.T."/>
            <person name="Hayashi T."/>
            <person name="Toyoda A."/>
            <person name="Oliveira C."/>
            <person name="Osipova E."/>
            <person name="Leigh N.D."/>
            <person name="Simon A."/>
            <person name="Yun M.H."/>
        </authorList>
    </citation>
    <scope>NUCLEOTIDE SEQUENCE</scope>
    <source>
        <strain evidence="1">20211129_DDA</strain>
        <tissue evidence="1">Liver</tissue>
    </source>
</reference>
<comment type="caution">
    <text evidence="1">The sequence shown here is derived from an EMBL/GenBank/DDBJ whole genome shotgun (WGS) entry which is preliminary data.</text>
</comment>
<organism evidence="1 2">
    <name type="scientific">Pleurodeles waltl</name>
    <name type="common">Iberian ribbed newt</name>
    <dbReference type="NCBI Taxonomy" id="8319"/>
    <lineage>
        <taxon>Eukaryota</taxon>
        <taxon>Metazoa</taxon>
        <taxon>Chordata</taxon>
        <taxon>Craniata</taxon>
        <taxon>Vertebrata</taxon>
        <taxon>Euteleostomi</taxon>
        <taxon>Amphibia</taxon>
        <taxon>Batrachia</taxon>
        <taxon>Caudata</taxon>
        <taxon>Salamandroidea</taxon>
        <taxon>Salamandridae</taxon>
        <taxon>Pleurodelinae</taxon>
        <taxon>Pleurodeles</taxon>
    </lineage>
</organism>
<proteinExistence type="predicted"/>
<name>A0AAV7LG68_PLEWA</name>
<dbReference type="Proteomes" id="UP001066276">
    <property type="component" value="Chromosome 11"/>
</dbReference>
<protein>
    <submittedName>
        <fullName evidence="1">Uncharacterized protein</fullName>
    </submittedName>
</protein>
<keyword evidence="2" id="KW-1185">Reference proteome</keyword>
<evidence type="ECO:0000313" key="2">
    <source>
        <dbReference type="Proteomes" id="UP001066276"/>
    </source>
</evidence>
<accession>A0AAV7LG68</accession>
<dbReference type="AlphaFoldDB" id="A0AAV7LG68"/>